<keyword evidence="2" id="KW-0430">Lectin</keyword>
<reference evidence="4" key="2">
    <citation type="submission" date="2025-09" db="UniProtKB">
        <authorList>
            <consortium name="Ensembl"/>
        </authorList>
    </citation>
    <scope>IDENTIFICATION</scope>
</reference>
<dbReference type="Proteomes" id="UP000694392">
    <property type="component" value="Unplaced"/>
</dbReference>
<dbReference type="GO" id="GO:0030246">
    <property type="term" value="F:carbohydrate binding"/>
    <property type="evidence" value="ECO:0007669"/>
    <property type="project" value="UniProtKB-KW"/>
</dbReference>
<dbReference type="InterPro" id="IPR001304">
    <property type="entry name" value="C-type_lectin-like"/>
</dbReference>
<dbReference type="PANTHER" id="PTHR46746:SF3">
    <property type="entry name" value="C-TYPE LECTIN DOMAIN-CONTAINING PROTEIN-RELATED"/>
    <property type="match status" value="1"/>
</dbReference>
<dbReference type="SMART" id="SM00034">
    <property type="entry name" value="CLECT"/>
    <property type="match status" value="1"/>
</dbReference>
<proteinExistence type="predicted"/>
<dbReference type="SUPFAM" id="SSF56436">
    <property type="entry name" value="C-type lectin-like"/>
    <property type="match status" value="1"/>
</dbReference>
<dbReference type="PROSITE" id="PS50041">
    <property type="entry name" value="C_TYPE_LECTIN_2"/>
    <property type="match status" value="1"/>
</dbReference>
<dbReference type="Pfam" id="PF00059">
    <property type="entry name" value="Lectin_C"/>
    <property type="match status" value="1"/>
</dbReference>
<comment type="subcellular location">
    <subcellularLocation>
        <location evidence="1">Membrane</location>
        <topology evidence="1">Single-pass membrane protein</topology>
    </subcellularLocation>
</comment>
<dbReference type="PANTHER" id="PTHR46746">
    <property type="entry name" value="KILLER CELL LECTIN-LIKE RECEPTOR SUBFAMILY F MEMBER 2"/>
    <property type="match status" value="1"/>
</dbReference>
<dbReference type="InterPro" id="IPR051379">
    <property type="entry name" value="C-type_Lectin_Receptor_IMM"/>
</dbReference>
<sequence length="209" mass="24555">MTEDVTYADLKFQESYALEVIPKSKAVDEKAFQNSEDLREETRKLKESREILQTNFSSKLQEIRQSLCFEDQVNSKINGTSCSLCPAVWKWMGDDQCYYISEDKRSWKDSKKFCLSQNSTLLILKDLKNLKISIKPDRYYHWIGLYNNGSEWRWEDGTALDMADNKWPNLRGSHGKCAYLSTYYNPSIERQTCVTEYYWICEKAALQLP</sequence>
<evidence type="ECO:0000313" key="4">
    <source>
        <dbReference type="Ensembl" id="ENSSPUP00000001843.1"/>
    </source>
</evidence>
<feature type="domain" description="C-type lectin" evidence="3">
    <location>
        <begin position="93"/>
        <end position="202"/>
    </location>
</feature>
<dbReference type="InterPro" id="IPR016187">
    <property type="entry name" value="CTDL_fold"/>
</dbReference>
<dbReference type="Gene3D" id="3.10.100.10">
    <property type="entry name" value="Mannose-Binding Protein A, subunit A"/>
    <property type="match status" value="1"/>
</dbReference>
<dbReference type="InterPro" id="IPR016186">
    <property type="entry name" value="C-type_lectin-like/link_sf"/>
</dbReference>
<dbReference type="AlphaFoldDB" id="A0A8D0G4U1"/>
<evidence type="ECO:0000256" key="1">
    <source>
        <dbReference type="ARBA" id="ARBA00004167"/>
    </source>
</evidence>
<name>A0A8D0G4U1_SPHPU</name>
<evidence type="ECO:0000259" key="3">
    <source>
        <dbReference type="PROSITE" id="PS50041"/>
    </source>
</evidence>
<dbReference type="GO" id="GO:0005886">
    <property type="term" value="C:plasma membrane"/>
    <property type="evidence" value="ECO:0007669"/>
    <property type="project" value="TreeGrafter"/>
</dbReference>
<evidence type="ECO:0000256" key="2">
    <source>
        <dbReference type="ARBA" id="ARBA00022734"/>
    </source>
</evidence>
<accession>A0A8D0G4U1</accession>
<organism evidence="4 5">
    <name type="scientific">Sphenodon punctatus</name>
    <name type="common">Tuatara</name>
    <name type="synonym">Hatteria punctata</name>
    <dbReference type="NCBI Taxonomy" id="8508"/>
    <lineage>
        <taxon>Eukaryota</taxon>
        <taxon>Metazoa</taxon>
        <taxon>Chordata</taxon>
        <taxon>Craniata</taxon>
        <taxon>Vertebrata</taxon>
        <taxon>Euteleostomi</taxon>
        <taxon>Lepidosauria</taxon>
        <taxon>Sphenodontia</taxon>
        <taxon>Sphenodontidae</taxon>
        <taxon>Sphenodon</taxon>
    </lineage>
</organism>
<dbReference type="InterPro" id="IPR033992">
    <property type="entry name" value="NKR-like_CTLD"/>
</dbReference>
<dbReference type="Ensembl" id="ENSSPUT00000001942.1">
    <property type="protein sequence ID" value="ENSSPUP00000001843.1"/>
    <property type="gene ID" value="ENSSPUG00000001428.1"/>
</dbReference>
<protein>
    <recommendedName>
        <fullName evidence="3">C-type lectin domain-containing protein</fullName>
    </recommendedName>
</protein>
<keyword evidence="5" id="KW-1185">Reference proteome</keyword>
<evidence type="ECO:0000313" key="5">
    <source>
        <dbReference type="Proteomes" id="UP000694392"/>
    </source>
</evidence>
<dbReference type="OMA" id="YSENCYE"/>
<dbReference type="GeneTree" id="ENSGT00940000162705"/>
<dbReference type="CDD" id="cd03593">
    <property type="entry name" value="CLECT_NK_receptors_like"/>
    <property type="match status" value="1"/>
</dbReference>
<reference evidence="4" key="1">
    <citation type="submission" date="2025-08" db="UniProtKB">
        <authorList>
            <consortium name="Ensembl"/>
        </authorList>
    </citation>
    <scope>IDENTIFICATION</scope>
</reference>